<evidence type="ECO:0000313" key="2">
    <source>
        <dbReference type="EMBL" id="KAJ8057832.1"/>
    </source>
</evidence>
<reference evidence="2" key="1">
    <citation type="submission" date="2022-11" db="EMBL/GenBank/DDBJ databases">
        <title>Genome Resource of Sclerotinia nivalis Strain SnTB1, a Plant Pathogen Isolated from American Ginseng.</title>
        <authorList>
            <person name="Fan S."/>
        </authorList>
    </citation>
    <scope>NUCLEOTIDE SEQUENCE</scope>
    <source>
        <strain evidence="2">SnTB1</strain>
    </source>
</reference>
<keyword evidence="3" id="KW-1185">Reference proteome</keyword>
<accession>A0A9X0A7T1</accession>
<comment type="caution">
    <text evidence="2">The sequence shown here is derived from an EMBL/GenBank/DDBJ whole genome shotgun (WGS) entry which is preliminary data.</text>
</comment>
<feature type="region of interest" description="Disordered" evidence="1">
    <location>
        <begin position="1"/>
        <end position="64"/>
    </location>
</feature>
<dbReference type="EMBL" id="JAPEIS010000021">
    <property type="protein sequence ID" value="KAJ8057832.1"/>
    <property type="molecule type" value="Genomic_DNA"/>
</dbReference>
<evidence type="ECO:0000256" key="1">
    <source>
        <dbReference type="SAM" id="MobiDB-lite"/>
    </source>
</evidence>
<evidence type="ECO:0000313" key="3">
    <source>
        <dbReference type="Proteomes" id="UP001152300"/>
    </source>
</evidence>
<feature type="region of interest" description="Disordered" evidence="1">
    <location>
        <begin position="166"/>
        <end position="189"/>
    </location>
</feature>
<gene>
    <name evidence="2" type="ORF">OCU04_013230</name>
</gene>
<proteinExistence type="predicted"/>
<protein>
    <submittedName>
        <fullName evidence="2">Uncharacterized protein</fullName>
    </submittedName>
</protein>
<name>A0A9X0A7T1_9HELO</name>
<organism evidence="2 3">
    <name type="scientific">Sclerotinia nivalis</name>
    <dbReference type="NCBI Taxonomy" id="352851"/>
    <lineage>
        <taxon>Eukaryota</taxon>
        <taxon>Fungi</taxon>
        <taxon>Dikarya</taxon>
        <taxon>Ascomycota</taxon>
        <taxon>Pezizomycotina</taxon>
        <taxon>Leotiomycetes</taxon>
        <taxon>Helotiales</taxon>
        <taxon>Sclerotiniaceae</taxon>
        <taxon>Sclerotinia</taxon>
    </lineage>
</organism>
<sequence>MEVDTPKQTPAGLFDAQHTREEEPTTPSTFKQTSHKRRKDLNYITPPPPINFGQTGPTQSPRPRSSIAAIIDAQLEEIQKQTKARLTVISDFGKAVDTFIQSRKKPEEQVIAKELSNAILTHITTLLNPATTQMGGAASSQINHKNNNAPAQNKRVTFAQVAATKSSDPFVGPNKNASELKKPETASTSKNLDKRLLVQIASEARLHRTDSFLIRQNLCKRIEGLSSRSSPPLRRRPLAGPYTQRT</sequence>
<feature type="compositionally biased region" description="Polar residues" evidence="1">
    <location>
        <begin position="52"/>
        <end position="63"/>
    </location>
</feature>
<dbReference type="AlphaFoldDB" id="A0A9X0A7T1"/>
<dbReference type="Proteomes" id="UP001152300">
    <property type="component" value="Unassembled WGS sequence"/>
</dbReference>
<feature type="region of interest" description="Disordered" evidence="1">
    <location>
        <begin position="225"/>
        <end position="246"/>
    </location>
</feature>